<reference evidence="2 3" key="1">
    <citation type="journal article" date="2012" name="Genome Biol.">
        <title>Genome and low-iron response of an oceanic diatom adapted to chronic iron limitation.</title>
        <authorList>
            <person name="Lommer M."/>
            <person name="Specht M."/>
            <person name="Roy A.S."/>
            <person name="Kraemer L."/>
            <person name="Andreson R."/>
            <person name="Gutowska M.A."/>
            <person name="Wolf J."/>
            <person name="Bergner S.V."/>
            <person name="Schilhabel M.B."/>
            <person name="Klostermeier U.C."/>
            <person name="Beiko R.G."/>
            <person name="Rosenstiel P."/>
            <person name="Hippler M."/>
            <person name="Laroche J."/>
        </authorList>
    </citation>
    <scope>NUCLEOTIDE SEQUENCE [LARGE SCALE GENOMIC DNA]</scope>
    <source>
        <strain evidence="2 3">CCMP1005</strain>
    </source>
</reference>
<evidence type="ECO:0000313" key="2">
    <source>
        <dbReference type="EMBL" id="EJK49248.1"/>
    </source>
</evidence>
<protein>
    <submittedName>
        <fullName evidence="2">Uncharacterized protein</fullName>
    </submittedName>
</protein>
<dbReference type="AlphaFoldDB" id="K0R774"/>
<gene>
    <name evidence="2" type="ORF">THAOC_31897</name>
</gene>
<accession>K0R774</accession>
<sequence>MSQTTKAHGRLRRVLAIALVFVATALAHIYSSSRAHATFIPAILGVVPSPVATQYGAADSAGLIIFYNLYIPPEGEAGIANAINVIEEQIGQISDEMKKLEVGRNNATKSAVVFYNLIGNEDSFTQEQMSNLCRQSHPNLDCQMLRYYSEAGEAVTLQDVHDFCHADRAMQDDSLRVVYLHSKGSYHSQKENHIWRRIMTSASLHPQCLRPPDDSCDVCGAQFYIKYAIMFPGNMWTAKCSYVRKLVPPNDGGRYERLKRESIKKFLFLRMWGVLDATLDSDNVEHFGLGRYAWEHWVASLPSIKPCEIHTTDVGPMILLGKDHGKEFGPEHYKFGMAPQRIEHNLGGRRQARLRLEANPDRQFKEYYYLPGNLLKWFTLYGSDGVPDEDSWVWRDFPAGQKWKELVSLHKERAVDVMVQNSSPRYHSIYPSAEVLRGVNVTVDNHPDTINVFYQIYVTNNGRDQAMKAVEAQFEVLGRGQYQKIRMYVSFSGASRQDAETIISLCRGQPNIECRHVKSEEDKMYGMALSTLKIFCGSNPASRVVYLSNYLPGFSENHVDKIYDTRQIQTMTVSVLSEACTPSERCNVCGISFYPLPFLGFSGNMFSASCRYVDTLLPLDRFEKEMNSIAGDALVGKVTEEYTDALFRFNSRMLGSYQHSIEHWIGSSPDLRPCDVAPLTQTNEPYQEAALSMNAGEAPRRGSAHPTSIDPEKEEKFRRNRQAALREYYYLSGNTLRWLRLYERVPDDSSWVWSYYPDGQLWRAALKTSGLDAVNELSKLVSPTIGET</sequence>
<organism evidence="2 3">
    <name type="scientific">Thalassiosira oceanica</name>
    <name type="common">Marine diatom</name>
    <dbReference type="NCBI Taxonomy" id="159749"/>
    <lineage>
        <taxon>Eukaryota</taxon>
        <taxon>Sar</taxon>
        <taxon>Stramenopiles</taxon>
        <taxon>Ochrophyta</taxon>
        <taxon>Bacillariophyta</taxon>
        <taxon>Coscinodiscophyceae</taxon>
        <taxon>Thalassiosirophycidae</taxon>
        <taxon>Thalassiosirales</taxon>
        <taxon>Thalassiosiraceae</taxon>
        <taxon>Thalassiosira</taxon>
    </lineage>
</organism>
<evidence type="ECO:0000313" key="3">
    <source>
        <dbReference type="Proteomes" id="UP000266841"/>
    </source>
</evidence>
<evidence type="ECO:0000256" key="1">
    <source>
        <dbReference type="SAM" id="MobiDB-lite"/>
    </source>
</evidence>
<dbReference type="Proteomes" id="UP000266841">
    <property type="component" value="Unassembled WGS sequence"/>
</dbReference>
<proteinExistence type="predicted"/>
<dbReference type="eggNOG" id="ENOG502SJPE">
    <property type="taxonomic scope" value="Eukaryota"/>
</dbReference>
<feature type="region of interest" description="Disordered" evidence="1">
    <location>
        <begin position="695"/>
        <end position="715"/>
    </location>
</feature>
<dbReference type="EMBL" id="AGNL01044991">
    <property type="protein sequence ID" value="EJK49248.1"/>
    <property type="molecule type" value="Genomic_DNA"/>
</dbReference>
<name>K0R774_THAOC</name>
<dbReference type="OrthoDB" id="48757at2759"/>
<comment type="caution">
    <text evidence="2">The sequence shown here is derived from an EMBL/GenBank/DDBJ whole genome shotgun (WGS) entry which is preliminary data.</text>
</comment>
<keyword evidence="3" id="KW-1185">Reference proteome</keyword>